<gene>
    <name evidence="2" type="ORF">ASZ90_017629</name>
</gene>
<dbReference type="InterPro" id="IPR051321">
    <property type="entry name" value="PHA/PHB_synthase"/>
</dbReference>
<dbReference type="AlphaFoldDB" id="A0A0W8E973"/>
<sequence>MNPLFLSVSREELSKQMQENYDSLLDTTSKWAEILTFDPDPQTGITPKDVVWRKNKTKLYRYVSEQGHKYRTPILITYALINEAYILDLTPGMSLIEHLVKQGFDVYLLEWGDFEWEDRNLTMADLVFDYIALAARKVCQFSRIDELSLLGYCMGGTMASMYAALFPLPRVKNMVFLAAPFDFAEAGVAGIWIQNENFDVDKIVDTLQLVPSSFIDMGVKMLNPVNNFWGTYTRLWKMLDEGLPIHSWKVLNKWVNDNKNFPGGSFRLWIKDLYQENKLVANELRLRGRRVDLSRIQSSILLLAGEKDHLVLPAQTRAAMDHIPVQDKTYREFPIGHGGLVFGNLAVKQVYPLISDWLGDRS</sequence>
<organism evidence="2">
    <name type="scientific">hydrocarbon metagenome</name>
    <dbReference type="NCBI Taxonomy" id="938273"/>
    <lineage>
        <taxon>unclassified sequences</taxon>
        <taxon>metagenomes</taxon>
        <taxon>ecological metagenomes</taxon>
    </lineage>
</organism>
<protein>
    <submittedName>
        <fullName evidence="2">Polyhydroxyalkanoic acid synthase</fullName>
    </submittedName>
</protein>
<accession>A0A0W8E973</accession>
<feature type="domain" description="AB hydrolase-1" evidence="1">
    <location>
        <begin position="94"/>
        <end position="340"/>
    </location>
</feature>
<dbReference type="Pfam" id="PF00561">
    <property type="entry name" value="Abhydrolase_1"/>
    <property type="match status" value="1"/>
</dbReference>
<evidence type="ECO:0000259" key="1">
    <source>
        <dbReference type="Pfam" id="PF00561"/>
    </source>
</evidence>
<dbReference type="InterPro" id="IPR000073">
    <property type="entry name" value="AB_hydrolase_1"/>
</dbReference>
<dbReference type="InterPro" id="IPR029058">
    <property type="entry name" value="AB_hydrolase_fold"/>
</dbReference>
<name>A0A0W8E973_9ZZZZ</name>
<comment type="caution">
    <text evidence="2">The sequence shown here is derived from an EMBL/GenBank/DDBJ whole genome shotgun (WGS) entry which is preliminary data.</text>
</comment>
<dbReference type="SUPFAM" id="SSF53474">
    <property type="entry name" value="alpha/beta-Hydrolases"/>
    <property type="match status" value="1"/>
</dbReference>
<dbReference type="EMBL" id="LNQE01001834">
    <property type="protein sequence ID" value="KUG04950.1"/>
    <property type="molecule type" value="Genomic_DNA"/>
</dbReference>
<dbReference type="Gene3D" id="3.40.50.1820">
    <property type="entry name" value="alpha/beta hydrolase"/>
    <property type="match status" value="1"/>
</dbReference>
<proteinExistence type="predicted"/>
<dbReference type="PANTHER" id="PTHR36837">
    <property type="entry name" value="POLY(3-HYDROXYALKANOATE) POLYMERASE SUBUNIT PHAC"/>
    <property type="match status" value="1"/>
</dbReference>
<reference evidence="2" key="1">
    <citation type="journal article" date="2015" name="Proc. Natl. Acad. Sci. U.S.A.">
        <title>Networks of energetic and metabolic interactions define dynamics in microbial communities.</title>
        <authorList>
            <person name="Embree M."/>
            <person name="Liu J.K."/>
            <person name="Al-Bassam M.M."/>
            <person name="Zengler K."/>
        </authorList>
    </citation>
    <scope>NUCLEOTIDE SEQUENCE</scope>
</reference>
<dbReference type="PANTHER" id="PTHR36837:SF2">
    <property type="entry name" value="POLY(3-HYDROXYALKANOATE) POLYMERASE SUBUNIT PHAC"/>
    <property type="match status" value="1"/>
</dbReference>
<evidence type="ECO:0000313" key="2">
    <source>
        <dbReference type="EMBL" id="KUG04950.1"/>
    </source>
</evidence>